<proteinExistence type="predicted"/>
<evidence type="ECO:0000313" key="2">
    <source>
        <dbReference type="EMBL" id="GBC08256.1"/>
    </source>
</evidence>
<dbReference type="OrthoDB" id="2311218at2759"/>
<dbReference type="AlphaFoldDB" id="A0A2Z6RZA8"/>
<name>A0A2Z6RZA8_9GLOM</name>
<dbReference type="EMBL" id="BLAL01000193">
    <property type="protein sequence ID" value="GES89934.1"/>
    <property type="molecule type" value="Genomic_DNA"/>
</dbReference>
<evidence type="ECO:0000256" key="1">
    <source>
        <dbReference type="SAM" id="MobiDB-lite"/>
    </source>
</evidence>
<keyword evidence="4" id="KW-1185">Reference proteome</keyword>
<feature type="region of interest" description="Disordered" evidence="1">
    <location>
        <begin position="80"/>
        <end position="106"/>
    </location>
</feature>
<accession>A0A2Z6RZA8</accession>
<sequence>MIPKDGLCVYGSQCYGYTQDLYEMEYIKPFYIVRKIGSMNYSYDDITKLAFVLRMMWAFKERVTSANQVWNNLKSRYEADGSLESSDDGDCYTKQTPKKQAGRNTQ</sequence>
<evidence type="ECO:0000313" key="3">
    <source>
        <dbReference type="EMBL" id="GES89934.1"/>
    </source>
</evidence>
<feature type="compositionally biased region" description="Basic residues" evidence="1">
    <location>
        <begin position="96"/>
        <end position="106"/>
    </location>
</feature>
<dbReference type="EMBL" id="BEXD01004203">
    <property type="protein sequence ID" value="GBC08256.1"/>
    <property type="molecule type" value="Genomic_DNA"/>
</dbReference>
<reference evidence="3" key="2">
    <citation type="submission" date="2019-10" db="EMBL/GenBank/DDBJ databases">
        <title>Conservation and host-specific expression of non-tandemly repeated heterogenous ribosome RNA gene in arbuscular mycorrhizal fungi.</title>
        <authorList>
            <person name="Maeda T."/>
            <person name="Kobayashi Y."/>
            <person name="Nakagawa T."/>
            <person name="Ezawa T."/>
            <person name="Yamaguchi K."/>
            <person name="Bino T."/>
            <person name="Nishimoto Y."/>
            <person name="Shigenobu S."/>
            <person name="Kawaguchi M."/>
        </authorList>
    </citation>
    <scope>NUCLEOTIDE SEQUENCE</scope>
    <source>
        <strain evidence="3">HR1</strain>
    </source>
</reference>
<organism evidence="2 4">
    <name type="scientific">Rhizophagus clarus</name>
    <dbReference type="NCBI Taxonomy" id="94130"/>
    <lineage>
        <taxon>Eukaryota</taxon>
        <taxon>Fungi</taxon>
        <taxon>Fungi incertae sedis</taxon>
        <taxon>Mucoromycota</taxon>
        <taxon>Glomeromycotina</taxon>
        <taxon>Glomeromycetes</taxon>
        <taxon>Glomerales</taxon>
        <taxon>Glomeraceae</taxon>
        <taxon>Rhizophagus</taxon>
    </lineage>
</organism>
<reference evidence="2 4" key="1">
    <citation type="submission" date="2017-11" db="EMBL/GenBank/DDBJ databases">
        <title>The genome of Rhizophagus clarus HR1 reveals common genetic basis of auxotrophy among arbuscular mycorrhizal fungi.</title>
        <authorList>
            <person name="Kobayashi Y."/>
        </authorList>
    </citation>
    <scope>NUCLEOTIDE SEQUENCE [LARGE SCALE GENOMIC DNA]</scope>
    <source>
        <strain evidence="2 4">HR1</strain>
    </source>
</reference>
<comment type="caution">
    <text evidence="2">The sequence shown here is derived from an EMBL/GenBank/DDBJ whole genome shotgun (WGS) entry which is preliminary data.</text>
</comment>
<dbReference type="Proteomes" id="UP000615446">
    <property type="component" value="Unassembled WGS sequence"/>
</dbReference>
<protein>
    <submittedName>
        <fullName evidence="2">Uncharacterized protein</fullName>
    </submittedName>
</protein>
<gene>
    <name evidence="3" type="ORF">RCL2_001679900</name>
    <name evidence="2" type="ORF">RclHR1_00080033</name>
</gene>
<evidence type="ECO:0000313" key="4">
    <source>
        <dbReference type="Proteomes" id="UP000247702"/>
    </source>
</evidence>
<dbReference type="Proteomes" id="UP000247702">
    <property type="component" value="Unassembled WGS sequence"/>
</dbReference>